<proteinExistence type="predicted"/>
<dbReference type="Proteomes" id="UP001140949">
    <property type="component" value="Unassembled WGS sequence"/>
</dbReference>
<comment type="caution">
    <text evidence="3">The sequence shown here is derived from an EMBL/GenBank/DDBJ whole genome shotgun (WGS) entry which is preliminary data.</text>
</comment>
<evidence type="ECO:0000313" key="3">
    <source>
        <dbReference type="EMBL" id="KAJ6806964.1"/>
    </source>
</evidence>
<protein>
    <submittedName>
        <fullName evidence="3">POX domain/homeobox DNA-binding domain family protein</fullName>
    </submittedName>
</protein>
<name>A0AAX6ESB0_IRIPA</name>
<dbReference type="AlphaFoldDB" id="A0AAX6ESB0"/>
<organism evidence="3 4">
    <name type="scientific">Iris pallida</name>
    <name type="common">Sweet iris</name>
    <dbReference type="NCBI Taxonomy" id="29817"/>
    <lineage>
        <taxon>Eukaryota</taxon>
        <taxon>Viridiplantae</taxon>
        <taxon>Streptophyta</taxon>
        <taxon>Embryophyta</taxon>
        <taxon>Tracheophyta</taxon>
        <taxon>Spermatophyta</taxon>
        <taxon>Magnoliopsida</taxon>
        <taxon>Liliopsida</taxon>
        <taxon>Asparagales</taxon>
        <taxon>Iridaceae</taxon>
        <taxon>Iridoideae</taxon>
        <taxon>Irideae</taxon>
        <taxon>Iris</taxon>
    </lineage>
</organism>
<reference evidence="3" key="2">
    <citation type="submission" date="2023-04" db="EMBL/GenBank/DDBJ databases">
        <authorList>
            <person name="Bruccoleri R.E."/>
            <person name="Oakeley E.J."/>
            <person name="Faust A.-M."/>
            <person name="Dessus-Babus S."/>
            <person name="Altorfer M."/>
            <person name="Burckhardt D."/>
            <person name="Oertli M."/>
            <person name="Naumann U."/>
            <person name="Petersen F."/>
            <person name="Wong J."/>
        </authorList>
    </citation>
    <scope>NUCLEOTIDE SEQUENCE</scope>
    <source>
        <strain evidence="3">GSM-AAB239-AS_SAM_17_03QT</strain>
        <tissue evidence="3">Leaf</tissue>
    </source>
</reference>
<keyword evidence="4" id="KW-1185">Reference proteome</keyword>
<keyword evidence="1" id="KW-0472">Membrane</keyword>
<evidence type="ECO:0000313" key="2">
    <source>
        <dbReference type="EMBL" id="KAJ6799699.1"/>
    </source>
</evidence>
<accession>A0AAX6ESB0</accession>
<gene>
    <name evidence="3" type="ORF">M6B38_106465</name>
    <name evidence="2" type="ORF">M6B38_205810</name>
</gene>
<keyword evidence="1" id="KW-0812">Transmembrane</keyword>
<sequence length="85" mass="9089">MIIIAWVAVTDGQEGVEGGSSASGVVAMRSSVLGVVRVLMWELELLSPAVLGNMVHDLLLLLVVVMKQMLMIIIWSSILMSCSSC</sequence>
<dbReference type="EMBL" id="JANAVB010039418">
    <property type="protein sequence ID" value="KAJ6799699.1"/>
    <property type="molecule type" value="Genomic_DNA"/>
</dbReference>
<evidence type="ECO:0000256" key="1">
    <source>
        <dbReference type="SAM" id="Phobius"/>
    </source>
</evidence>
<evidence type="ECO:0000313" key="4">
    <source>
        <dbReference type="Proteomes" id="UP001140949"/>
    </source>
</evidence>
<reference evidence="3" key="1">
    <citation type="journal article" date="2023" name="GigaByte">
        <title>Genome assembly of the bearded iris, Iris pallida Lam.</title>
        <authorList>
            <person name="Bruccoleri R.E."/>
            <person name="Oakeley E.J."/>
            <person name="Faust A.M.E."/>
            <person name="Altorfer M."/>
            <person name="Dessus-Babus S."/>
            <person name="Burckhardt D."/>
            <person name="Oertli M."/>
            <person name="Naumann U."/>
            <person name="Petersen F."/>
            <person name="Wong J."/>
        </authorList>
    </citation>
    <scope>NUCLEOTIDE SEQUENCE</scope>
    <source>
        <strain evidence="3">GSM-AAB239-AS_SAM_17_03QT</strain>
    </source>
</reference>
<keyword evidence="3" id="KW-0238">DNA-binding</keyword>
<dbReference type="GO" id="GO:0003677">
    <property type="term" value="F:DNA binding"/>
    <property type="evidence" value="ECO:0007669"/>
    <property type="project" value="UniProtKB-KW"/>
</dbReference>
<dbReference type="EMBL" id="JANAVB010034417">
    <property type="protein sequence ID" value="KAJ6806964.1"/>
    <property type="molecule type" value="Genomic_DNA"/>
</dbReference>
<feature type="transmembrane region" description="Helical" evidence="1">
    <location>
        <begin position="58"/>
        <end position="80"/>
    </location>
</feature>
<keyword evidence="1" id="KW-1133">Transmembrane helix</keyword>